<name>A0A2G1UJX4_9GAMM</name>
<dbReference type="GO" id="GO:0012505">
    <property type="term" value="C:endomembrane system"/>
    <property type="evidence" value="ECO:0007669"/>
    <property type="project" value="UniProtKB-SubCell"/>
</dbReference>
<dbReference type="RefSeq" id="WP_099614723.1">
    <property type="nucleotide sequence ID" value="NZ_KZ319371.1"/>
</dbReference>
<feature type="transmembrane region" description="Helical" evidence="5">
    <location>
        <begin position="12"/>
        <end position="33"/>
    </location>
</feature>
<dbReference type="Gene3D" id="1.20.120.1630">
    <property type="match status" value="1"/>
</dbReference>
<dbReference type="GO" id="GO:0032259">
    <property type="term" value="P:methylation"/>
    <property type="evidence" value="ECO:0007669"/>
    <property type="project" value="UniProtKB-KW"/>
</dbReference>
<accession>A0A2G1UJX4</accession>
<dbReference type="PANTHER" id="PTHR12714:SF24">
    <property type="entry name" value="SLR1182 PROTEIN"/>
    <property type="match status" value="1"/>
</dbReference>
<evidence type="ECO:0000256" key="3">
    <source>
        <dbReference type="ARBA" id="ARBA00022989"/>
    </source>
</evidence>
<evidence type="ECO:0000256" key="2">
    <source>
        <dbReference type="ARBA" id="ARBA00022692"/>
    </source>
</evidence>
<evidence type="ECO:0000313" key="6">
    <source>
        <dbReference type="EMBL" id="PHQ14806.1"/>
    </source>
</evidence>
<evidence type="ECO:0000313" key="7">
    <source>
        <dbReference type="Proteomes" id="UP000231409"/>
    </source>
</evidence>
<protein>
    <submittedName>
        <fullName evidence="6">Protein-S-isoprenylcysteine methyltransferase</fullName>
    </submittedName>
</protein>
<keyword evidence="7" id="KW-1185">Reference proteome</keyword>
<dbReference type="EMBL" id="NTFH01000008">
    <property type="protein sequence ID" value="PHQ14806.1"/>
    <property type="molecule type" value="Genomic_DNA"/>
</dbReference>
<dbReference type="Pfam" id="PF04191">
    <property type="entry name" value="PEMT"/>
    <property type="match status" value="1"/>
</dbReference>
<comment type="caution">
    <text evidence="6">The sequence shown here is derived from an EMBL/GenBank/DDBJ whole genome shotgun (WGS) entry which is preliminary data.</text>
</comment>
<dbReference type="PANTHER" id="PTHR12714">
    <property type="entry name" value="PROTEIN-S ISOPRENYLCYSTEINE O-METHYLTRANSFERASE"/>
    <property type="match status" value="1"/>
</dbReference>
<keyword evidence="3 5" id="KW-1133">Transmembrane helix</keyword>
<keyword evidence="6" id="KW-0808">Transferase</keyword>
<dbReference type="AlphaFoldDB" id="A0A2G1UJX4"/>
<feature type="transmembrane region" description="Helical" evidence="5">
    <location>
        <begin position="39"/>
        <end position="60"/>
    </location>
</feature>
<reference evidence="6 7" key="1">
    <citation type="submission" date="2017-09" db="EMBL/GenBank/DDBJ databases">
        <title>The draft genome sequences of Marinobacter sp. PWS21.</title>
        <authorList>
            <person name="Cao J."/>
        </authorList>
    </citation>
    <scope>NUCLEOTIDE SEQUENCE [LARGE SCALE GENOMIC DNA]</scope>
    <source>
        <strain evidence="6 7">PWS21</strain>
    </source>
</reference>
<evidence type="ECO:0000256" key="1">
    <source>
        <dbReference type="ARBA" id="ARBA00004127"/>
    </source>
</evidence>
<keyword evidence="4 5" id="KW-0472">Membrane</keyword>
<proteinExistence type="predicted"/>
<feature type="transmembrane region" description="Helical" evidence="5">
    <location>
        <begin position="92"/>
        <end position="122"/>
    </location>
</feature>
<evidence type="ECO:0000256" key="5">
    <source>
        <dbReference type="SAM" id="Phobius"/>
    </source>
</evidence>
<evidence type="ECO:0000256" key="4">
    <source>
        <dbReference type="ARBA" id="ARBA00023136"/>
    </source>
</evidence>
<keyword evidence="6" id="KW-0489">Methyltransferase</keyword>
<keyword evidence="2 5" id="KW-0812">Transmembrane</keyword>
<dbReference type="InterPro" id="IPR007318">
    <property type="entry name" value="Phopholipid_MeTrfase"/>
</dbReference>
<organism evidence="6 7">
    <name type="scientific">Marinobacter profundi</name>
    <dbReference type="NCBI Taxonomy" id="2666256"/>
    <lineage>
        <taxon>Bacteria</taxon>
        <taxon>Pseudomonadati</taxon>
        <taxon>Pseudomonadota</taxon>
        <taxon>Gammaproteobacteria</taxon>
        <taxon>Pseudomonadales</taxon>
        <taxon>Marinobacteraceae</taxon>
        <taxon>Marinobacter</taxon>
    </lineage>
</organism>
<sequence>MKLLESRIPPLALVVIAGGLMWGISRLAGSVAMPGGIRLGVTALILALGVFFCVAGVVSFRRARTTVDPRTPEAATALVDSGIYRFSRNPMYVGFAAILLSWGVFLASPWSLLGVAGFILYLNCFQITPEERALQGVFGDAYTAYRSRVRRWL</sequence>
<dbReference type="GO" id="GO:0008168">
    <property type="term" value="F:methyltransferase activity"/>
    <property type="evidence" value="ECO:0007669"/>
    <property type="project" value="UniProtKB-KW"/>
</dbReference>
<comment type="subcellular location">
    <subcellularLocation>
        <location evidence="1">Endomembrane system</location>
        <topology evidence="1">Multi-pass membrane protein</topology>
    </subcellularLocation>
</comment>
<dbReference type="Proteomes" id="UP000231409">
    <property type="component" value="Unassembled WGS sequence"/>
</dbReference>
<gene>
    <name evidence="6" type="ORF">CLH61_10645</name>
</gene>